<protein>
    <recommendedName>
        <fullName evidence="5">Uncharacterized protein TP-0789 domain-containing protein</fullName>
    </recommendedName>
</protein>
<dbReference type="InterPro" id="IPR029046">
    <property type="entry name" value="LolA/LolB/LppX"/>
</dbReference>
<dbReference type="Pfam" id="PF17131">
    <property type="entry name" value="LolA_like"/>
    <property type="match status" value="1"/>
</dbReference>
<keyword evidence="4" id="KW-0653">Protein transport</keyword>
<evidence type="ECO:0000313" key="9">
    <source>
        <dbReference type="Proteomes" id="UP000037088"/>
    </source>
</evidence>
<dbReference type="SUPFAM" id="SSF89392">
    <property type="entry name" value="Prokaryotic lipoproteins and lipoprotein localization factors"/>
    <property type="match status" value="1"/>
</dbReference>
<dbReference type="PATRIC" id="fig|1560201.3.peg.2929"/>
<proteinExistence type="predicted"/>
<gene>
    <name evidence="6" type="ORF">NG42_13760</name>
    <name evidence="7" type="ORF">NG43_12600</name>
</gene>
<dbReference type="GO" id="GO:0015031">
    <property type="term" value="P:protein transport"/>
    <property type="evidence" value="ECO:0007669"/>
    <property type="project" value="UniProtKB-KW"/>
</dbReference>
<dbReference type="InterPro" id="IPR033399">
    <property type="entry name" value="TP_0789-like"/>
</dbReference>
<evidence type="ECO:0000313" key="8">
    <source>
        <dbReference type="Proteomes" id="UP000036851"/>
    </source>
</evidence>
<evidence type="ECO:0000259" key="5">
    <source>
        <dbReference type="Pfam" id="PF17131"/>
    </source>
</evidence>
<comment type="subunit">
    <text evidence="1">Monomer.</text>
</comment>
<organism evidence="6 9">
    <name type="scientific">Winslowiella iniecta</name>
    <dbReference type="NCBI Taxonomy" id="1560201"/>
    <lineage>
        <taxon>Bacteria</taxon>
        <taxon>Pseudomonadati</taxon>
        <taxon>Pseudomonadota</taxon>
        <taxon>Gammaproteobacteria</taxon>
        <taxon>Enterobacterales</taxon>
        <taxon>Erwiniaceae</taxon>
        <taxon>Winslowiella</taxon>
    </lineage>
</organism>
<dbReference type="InterPro" id="IPR011220">
    <property type="entry name" value="UCP028205"/>
</dbReference>
<dbReference type="EMBL" id="JRXE01000018">
    <property type="protein sequence ID" value="KOC89205.1"/>
    <property type="molecule type" value="Genomic_DNA"/>
</dbReference>
<dbReference type="PIRSF" id="PIRSF028205">
    <property type="entry name" value="UCP028205"/>
    <property type="match status" value="1"/>
</dbReference>
<dbReference type="Proteomes" id="UP000037088">
    <property type="component" value="Unassembled WGS sequence"/>
</dbReference>
<evidence type="ECO:0000256" key="4">
    <source>
        <dbReference type="ARBA" id="ARBA00022927"/>
    </source>
</evidence>
<evidence type="ECO:0000256" key="1">
    <source>
        <dbReference type="ARBA" id="ARBA00011245"/>
    </source>
</evidence>
<dbReference type="AlphaFoldDB" id="A0A0L7T1N4"/>
<keyword evidence="3" id="KW-0732">Signal</keyword>
<dbReference type="Proteomes" id="UP000036851">
    <property type="component" value="Unassembled WGS sequence"/>
</dbReference>
<dbReference type="EMBL" id="JRXF01000018">
    <property type="protein sequence ID" value="KOC93047.1"/>
    <property type="molecule type" value="Genomic_DNA"/>
</dbReference>
<keyword evidence="9" id="KW-1185">Reference proteome</keyword>
<evidence type="ECO:0000256" key="3">
    <source>
        <dbReference type="ARBA" id="ARBA00022729"/>
    </source>
</evidence>
<name>A0A0L7T1N4_9GAMM</name>
<dbReference type="Gene3D" id="2.50.20.10">
    <property type="entry name" value="Lipoprotein localisation LolA/LolB/LppX"/>
    <property type="match status" value="1"/>
</dbReference>
<dbReference type="STRING" id="1560201.NG42_13760"/>
<comment type="caution">
    <text evidence="6">The sequence shown here is derived from an EMBL/GenBank/DDBJ whole genome shotgun (WGS) entry which is preliminary data.</text>
</comment>
<dbReference type="CDD" id="cd16329">
    <property type="entry name" value="LolA_like"/>
    <property type="match status" value="1"/>
</dbReference>
<reference evidence="8 9" key="1">
    <citation type="journal article" date="2015" name="Int. J. Syst. Evol. Microbiol.">
        <title>Erwinia iniecta sp. nov., isolated from Russian wheat aphids (Diuraphis noxia).</title>
        <authorList>
            <person name="Campillo T."/>
            <person name="Luna E."/>
            <person name="Portier P."/>
            <person name="Fischer-Le Saux M."/>
            <person name="Lapitan N."/>
            <person name="Tisserat N.A."/>
            <person name="Leach J.E."/>
        </authorList>
    </citation>
    <scope>NUCLEOTIDE SEQUENCE [LARGE SCALE GENOMIC DNA]</scope>
    <source>
        <strain evidence="6 9">B120</strain>
        <strain evidence="7 8">B149</strain>
    </source>
</reference>
<evidence type="ECO:0000256" key="2">
    <source>
        <dbReference type="ARBA" id="ARBA00022448"/>
    </source>
</evidence>
<evidence type="ECO:0000313" key="7">
    <source>
        <dbReference type="EMBL" id="KOC93047.1"/>
    </source>
</evidence>
<evidence type="ECO:0000313" key="6">
    <source>
        <dbReference type="EMBL" id="KOC89205.1"/>
    </source>
</evidence>
<sequence length="256" mass="30083">MPQALKSLDRAQLDALMQDDQEARRIIRLADRVRAPDSPFRYTLTLLEHKDGRDLTDRQQTLDISMRFYKPSEIHEKGDARALARYILPARDKGKVLLSDLDKMWYYAPDLRRPIPISRQQRLTGQISNGDVVAADFDYSYISTLVAEEACGSQQCYKLALKRRWAYVTYPAIEYWVEKQSYRPYRADFLAADGRLIKRAWYKDYRTALGTFRPHQIVIVDALHKDNYTTMNYSKMVLESLPESYFQKEYLLRFNG</sequence>
<accession>A0A0L7T1N4</accession>
<feature type="domain" description="Uncharacterized protein TP-0789" evidence="5">
    <location>
        <begin position="78"/>
        <end position="252"/>
    </location>
</feature>
<keyword evidence="2" id="KW-0813">Transport</keyword>